<keyword evidence="2" id="KW-0723">Serine/threonine-protein kinase</keyword>
<accession>A0A7J7P9S8</accession>
<dbReference type="GO" id="GO:0005524">
    <property type="term" value="F:ATP binding"/>
    <property type="evidence" value="ECO:0007669"/>
    <property type="project" value="UniProtKB-UniRule"/>
</dbReference>
<evidence type="ECO:0000256" key="9">
    <source>
        <dbReference type="SAM" id="Phobius"/>
    </source>
</evidence>
<dbReference type="AlphaFoldDB" id="A0A7J7P9S8"/>
<evidence type="ECO:0000313" key="12">
    <source>
        <dbReference type="Proteomes" id="UP000541444"/>
    </source>
</evidence>
<evidence type="ECO:0000256" key="3">
    <source>
        <dbReference type="ARBA" id="ARBA00022679"/>
    </source>
</evidence>
<sequence>MGGQSREEVIILVVIVVVAALSLVSLLLAFSYYCYILNKLSKKHSITTNHKDVEVGREEGELHVFSFKQLHIATGGFGKCNVVGHGGFGSVYKGVLSNGRKIAVKLMDRGGGQGEEEFKMEVELLSRLKSPYLLALIGYCSDNDRKVLVYEFMANGGLQEHLYPQNGKLFIMLIYPFILINKLDLDRILDSNSELEIGHNCGQGSSSDLINLEPSQSSESAKIDGSEKVIKLDFKPLKPNLEGAGGHDPD</sequence>
<keyword evidence="5" id="KW-0418">Kinase</keyword>
<keyword evidence="4 8" id="KW-0547">Nucleotide-binding</keyword>
<evidence type="ECO:0000313" key="11">
    <source>
        <dbReference type="EMBL" id="KAF6176042.1"/>
    </source>
</evidence>
<dbReference type="PROSITE" id="PS50011">
    <property type="entry name" value="PROTEIN_KINASE_DOM"/>
    <property type="match status" value="1"/>
</dbReference>
<comment type="caution">
    <text evidence="11">The sequence shown here is derived from an EMBL/GenBank/DDBJ whole genome shotgun (WGS) entry which is preliminary data.</text>
</comment>
<dbReference type="PROSITE" id="PS00107">
    <property type="entry name" value="PROTEIN_KINASE_ATP"/>
    <property type="match status" value="1"/>
</dbReference>
<dbReference type="SUPFAM" id="SSF56112">
    <property type="entry name" value="Protein kinase-like (PK-like)"/>
    <property type="match status" value="1"/>
</dbReference>
<reference evidence="11 12" key="1">
    <citation type="journal article" date="2020" name="IScience">
        <title>Genome Sequencing of the Endangered Kingdonia uniflora (Circaeasteraceae, Ranunculales) Reveals Potential Mechanisms of Evolutionary Specialization.</title>
        <authorList>
            <person name="Sun Y."/>
            <person name="Deng T."/>
            <person name="Zhang A."/>
            <person name="Moore M.J."/>
            <person name="Landis J.B."/>
            <person name="Lin N."/>
            <person name="Zhang H."/>
            <person name="Zhang X."/>
            <person name="Huang J."/>
            <person name="Zhang X."/>
            <person name="Sun H."/>
            <person name="Wang H."/>
        </authorList>
    </citation>
    <scope>NUCLEOTIDE SEQUENCE [LARGE SCALE GENOMIC DNA]</scope>
    <source>
        <strain evidence="11">TB1705</strain>
        <tissue evidence="11">Leaf</tissue>
    </source>
</reference>
<dbReference type="PANTHER" id="PTHR47985">
    <property type="entry name" value="OS07G0668900 PROTEIN"/>
    <property type="match status" value="1"/>
</dbReference>
<dbReference type="InterPro" id="IPR017441">
    <property type="entry name" value="Protein_kinase_ATP_BS"/>
</dbReference>
<dbReference type="GO" id="GO:0004674">
    <property type="term" value="F:protein serine/threonine kinase activity"/>
    <property type="evidence" value="ECO:0007669"/>
    <property type="project" value="UniProtKB-KW"/>
</dbReference>
<dbReference type="FunFam" id="3.30.200.20:FF:000039">
    <property type="entry name" value="receptor-like protein kinase FERONIA"/>
    <property type="match status" value="1"/>
</dbReference>
<name>A0A7J7P9S8_9MAGN</name>
<evidence type="ECO:0000256" key="8">
    <source>
        <dbReference type="PROSITE-ProRule" id="PRU10141"/>
    </source>
</evidence>
<proteinExistence type="predicted"/>
<organism evidence="11 12">
    <name type="scientific">Kingdonia uniflora</name>
    <dbReference type="NCBI Taxonomy" id="39325"/>
    <lineage>
        <taxon>Eukaryota</taxon>
        <taxon>Viridiplantae</taxon>
        <taxon>Streptophyta</taxon>
        <taxon>Embryophyta</taxon>
        <taxon>Tracheophyta</taxon>
        <taxon>Spermatophyta</taxon>
        <taxon>Magnoliopsida</taxon>
        <taxon>Ranunculales</taxon>
        <taxon>Circaeasteraceae</taxon>
        <taxon>Kingdonia</taxon>
    </lineage>
</organism>
<dbReference type="OrthoDB" id="1730333at2759"/>
<dbReference type="InterPro" id="IPR001245">
    <property type="entry name" value="Ser-Thr/Tyr_kinase_cat_dom"/>
</dbReference>
<dbReference type="InterPro" id="IPR011009">
    <property type="entry name" value="Kinase-like_dom_sf"/>
</dbReference>
<keyword evidence="9" id="KW-1133">Transmembrane helix</keyword>
<gene>
    <name evidence="11" type="ORF">GIB67_000136</name>
</gene>
<keyword evidence="6 8" id="KW-0067">ATP-binding</keyword>
<dbReference type="EMBL" id="JACGCM010000121">
    <property type="protein sequence ID" value="KAF6176042.1"/>
    <property type="molecule type" value="Genomic_DNA"/>
</dbReference>
<dbReference type="InterPro" id="IPR000719">
    <property type="entry name" value="Prot_kinase_dom"/>
</dbReference>
<keyword evidence="3" id="KW-0808">Transferase</keyword>
<comment type="subcellular location">
    <subcellularLocation>
        <location evidence="1">Membrane</location>
    </subcellularLocation>
</comment>
<evidence type="ECO:0000256" key="6">
    <source>
        <dbReference type="ARBA" id="ARBA00022840"/>
    </source>
</evidence>
<evidence type="ECO:0000256" key="1">
    <source>
        <dbReference type="ARBA" id="ARBA00004370"/>
    </source>
</evidence>
<evidence type="ECO:0000256" key="4">
    <source>
        <dbReference type="ARBA" id="ARBA00022741"/>
    </source>
</evidence>
<keyword evidence="9" id="KW-0812">Transmembrane</keyword>
<evidence type="ECO:0000259" key="10">
    <source>
        <dbReference type="PROSITE" id="PS50011"/>
    </source>
</evidence>
<evidence type="ECO:0000256" key="7">
    <source>
        <dbReference type="ARBA" id="ARBA00023136"/>
    </source>
</evidence>
<keyword evidence="12" id="KW-1185">Reference proteome</keyword>
<dbReference type="Gene3D" id="3.30.200.20">
    <property type="entry name" value="Phosphorylase Kinase, domain 1"/>
    <property type="match status" value="1"/>
</dbReference>
<feature type="domain" description="Protein kinase" evidence="10">
    <location>
        <begin position="77"/>
        <end position="250"/>
    </location>
</feature>
<evidence type="ECO:0000256" key="5">
    <source>
        <dbReference type="ARBA" id="ARBA00022777"/>
    </source>
</evidence>
<dbReference type="Pfam" id="PF07714">
    <property type="entry name" value="PK_Tyr_Ser-Thr"/>
    <property type="match status" value="1"/>
</dbReference>
<feature type="binding site" evidence="8">
    <location>
        <position position="105"/>
    </location>
    <ligand>
        <name>ATP</name>
        <dbReference type="ChEBI" id="CHEBI:30616"/>
    </ligand>
</feature>
<feature type="transmembrane region" description="Helical" evidence="9">
    <location>
        <begin position="9"/>
        <end position="33"/>
    </location>
</feature>
<evidence type="ECO:0000256" key="2">
    <source>
        <dbReference type="ARBA" id="ARBA00022527"/>
    </source>
</evidence>
<dbReference type="PANTHER" id="PTHR47985:SF24">
    <property type="entry name" value="PROTEIN KINASE SUPERFAMILY PROTEIN"/>
    <property type="match status" value="1"/>
</dbReference>
<keyword evidence="7 9" id="KW-0472">Membrane</keyword>
<dbReference type="Proteomes" id="UP000541444">
    <property type="component" value="Unassembled WGS sequence"/>
</dbReference>
<dbReference type="GO" id="GO:0016020">
    <property type="term" value="C:membrane"/>
    <property type="evidence" value="ECO:0007669"/>
    <property type="project" value="UniProtKB-SubCell"/>
</dbReference>
<protein>
    <recommendedName>
        <fullName evidence="10">Protein kinase domain-containing protein</fullName>
    </recommendedName>
</protein>